<dbReference type="PANTHER" id="PTHR21381:SF3">
    <property type="entry name" value="SGC REGION PROTEIN SGCQ-RELATED"/>
    <property type="match status" value="1"/>
</dbReference>
<dbReference type="Proteomes" id="UP001321473">
    <property type="component" value="Unassembled WGS sequence"/>
</dbReference>
<comment type="caution">
    <text evidence="2">The sequence shown here is derived from an EMBL/GenBank/DDBJ whole genome shotgun (WGS) entry which is preliminary data.</text>
</comment>
<dbReference type="InterPro" id="IPR005137">
    <property type="entry name" value="BtpA"/>
</dbReference>
<organism evidence="2 3">
    <name type="scientific">Amblyomma americanum</name>
    <name type="common">Lone star tick</name>
    <dbReference type="NCBI Taxonomy" id="6943"/>
    <lineage>
        <taxon>Eukaryota</taxon>
        <taxon>Metazoa</taxon>
        <taxon>Ecdysozoa</taxon>
        <taxon>Arthropoda</taxon>
        <taxon>Chelicerata</taxon>
        <taxon>Arachnida</taxon>
        <taxon>Acari</taxon>
        <taxon>Parasitiformes</taxon>
        <taxon>Ixodida</taxon>
        <taxon>Ixodoidea</taxon>
        <taxon>Ixodidae</taxon>
        <taxon>Amblyomminae</taxon>
        <taxon>Amblyomma</taxon>
    </lineage>
</organism>
<proteinExistence type="inferred from homology"/>
<evidence type="ECO:0000313" key="3">
    <source>
        <dbReference type="Proteomes" id="UP001321473"/>
    </source>
</evidence>
<protein>
    <submittedName>
        <fullName evidence="2">Uncharacterized protein</fullName>
    </submittedName>
</protein>
<dbReference type="Pfam" id="PF03437">
    <property type="entry name" value="BtpA"/>
    <property type="match status" value="1"/>
</dbReference>
<dbReference type="EMBL" id="JARKHS020022496">
    <property type="protein sequence ID" value="KAK8769531.1"/>
    <property type="molecule type" value="Genomic_DNA"/>
</dbReference>
<keyword evidence="3" id="KW-1185">Reference proteome</keyword>
<evidence type="ECO:0000256" key="1">
    <source>
        <dbReference type="ARBA" id="ARBA00006007"/>
    </source>
</evidence>
<sequence>MVSLLKFREMFQSVTCAVIGMVHVKALPGAPFNEMKCSQIVDAACREAEVYKKCGVDGVLVENMFDLPYVKPCQAGPETTAFMTRICTEVKGLLPSVPCGVQILAGNNKSALAVAAAAGLQFVRAEGFVFGHVADEGFMESCAGELLRYRRIINAEDILVFTDIKKKHRSVNFYHISALH</sequence>
<dbReference type="AlphaFoldDB" id="A0AAQ4E4A4"/>
<accession>A0AAQ4E4A4</accession>
<dbReference type="PANTHER" id="PTHR21381">
    <property type="entry name" value="ZGC:162297"/>
    <property type="match status" value="1"/>
</dbReference>
<comment type="similarity">
    <text evidence="1">Belongs to the BtpA family.</text>
</comment>
<name>A0AAQ4E4A4_AMBAM</name>
<dbReference type="SUPFAM" id="SSF51366">
    <property type="entry name" value="Ribulose-phoshate binding barrel"/>
    <property type="match status" value="1"/>
</dbReference>
<evidence type="ECO:0000313" key="2">
    <source>
        <dbReference type="EMBL" id="KAK8769531.1"/>
    </source>
</evidence>
<reference evidence="2 3" key="1">
    <citation type="journal article" date="2023" name="Arcadia Sci">
        <title>De novo assembly of a long-read Amblyomma americanum tick genome.</title>
        <authorList>
            <person name="Chou S."/>
            <person name="Poskanzer K.E."/>
            <person name="Rollins M."/>
            <person name="Thuy-Boun P.S."/>
        </authorList>
    </citation>
    <scope>NUCLEOTIDE SEQUENCE [LARGE SCALE GENOMIC DNA]</scope>
    <source>
        <strain evidence="2">F_SG_1</strain>
        <tissue evidence="2">Salivary glands</tissue>
    </source>
</reference>
<gene>
    <name evidence="2" type="ORF">V5799_014005</name>
</gene>
<dbReference type="InterPro" id="IPR011060">
    <property type="entry name" value="RibuloseP-bd_barrel"/>
</dbReference>